<sequence>MQGGGSGALGNARAAWAKARQRWWVRWGVDLAFLALIFVAVAAWQTRHLPGSGAPAPQFTLRTLTGETVSLESLRGKPVVLAFWAPWCGVCGAESSNISQLRKLAGDSAHVISVALAYDDEAAVQRFAQEHAVDYPVLLGDDSVQQAWRVNMFPTVFFLSPEGTIKRSVVGYTTLAGLSWRWML</sequence>
<dbReference type="PANTHER" id="PTHR42852">
    <property type="entry name" value="THIOL:DISULFIDE INTERCHANGE PROTEIN DSBE"/>
    <property type="match status" value="1"/>
</dbReference>
<gene>
    <name evidence="3" type="ORF">JY572_00290</name>
</gene>
<keyword evidence="1" id="KW-1133">Transmembrane helix</keyword>
<feature type="domain" description="Thioredoxin" evidence="2">
    <location>
        <begin position="50"/>
        <end position="184"/>
    </location>
</feature>
<organism evidence="3 4">
    <name type="scientific">Myxococcus landrumensis</name>
    <dbReference type="NCBI Taxonomy" id="2813577"/>
    <lineage>
        <taxon>Bacteria</taxon>
        <taxon>Pseudomonadati</taxon>
        <taxon>Myxococcota</taxon>
        <taxon>Myxococcia</taxon>
        <taxon>Myxococcales</taxon>
        <taxon>Cystobacterineae</taxon>
        <taxon>Myxococcaceae</taxon>
        <taxon>Myxococcus</taxon>
    </lineage>
</organism>
<evidence type="ECO:0000259" key="2">
    <source>
        <dbReference type="PROSITE" id="PS51352"/>
    </source>
</evidence>
<dbReference type="InterPro" id="IPR036249">
    <property type="entry name" value="Thioredoxin-like_sf"/>
</dbReference>
<evidence type="ECO:0000313" key="3">
    <source>
        <dbReference type="EMBL" id="QSQ14576.1"/>
    </source>
</evidence>
<reference evidence="3 4" key="1">
    <citation type="submission" date="2021-02" db="EMBL/GenBank/DDBJ databases">
        <title>De Novo genome assembly of isolated myxobacteria.</title>
        <authorList>
            <person name="Stevens D.C."/>
        </authorList>
    </citation>
    <scope>NUCLEOTIDE SEQUENCE [LARGE SCALE GENOMIC DNA]</scope>
    <source>
        <strain evidence="3 4">SCHIC003</strain>
    </source>
</reference>
<dbReference type="EMBL" id="CP071091">
    <property type="protein sequence ID" value="QSQ14576.1"/>
    <property type="molecule type" value="Genomic_DNA"/>
</dbReference>
<dbReference type="InterPro" id="IPR000866">
    <property type="entry name" value="AhpC/TSA"/>
</dbReference>
<dbReference type="CDD" id="cd02966">
    <property type="entry name" value="TlpA_like_family"/>
    <property type="match status" value="1"/>
</dbReference>
<evidence type="ECO:0000256" key="1">
    <source>
        <dbReference type="SAM" id="Phobius"/>
    </source>
</evidence>
<dbReference type="PROSITE" id="PS51352">
    <property type="entry name" value="THIOREDOXIN_2"/>
    <property type="match status" value="1"/>
</dbReference>
<dbReference type="SUPFAM" id="SSF52833">
    <property type="entry name" value="Thioredoxin-like"/>
    <property type="match status" value="1"/>
</dbReference>
<protein>
    <submittedName>
        <fullName evidence="3">Redoxin domain-containing protein</fullName>
    </submittedName>
</protein>
<dbReference type="PANTHER" id="PTHR42852:SF17">
    <property type="entry name" value="THIOREDOXIN-LIKE PROTEIN HI_1115"/>
    <property type="match status" value="1"/>
</dbReference>
<accession>A0ABX7N741</accession>
<name>A0ABX7N741_9BACT</name>
<dbReference type="Pfam" id="PF00578">
    <property type="entry name" value="AhpC-TSA"/>
    <property type="match status" value="1"/>
</dbReference>
<dbReference type="Proteomes" id="UP000663090">
    <property type="component" value="Chromosome"/>
</dbReference>
<dbReference type="Gene3D" id="3.40.30.10">
    <property type="entry name" value="Glutaredoxin"/>
    <property type="match status" value="1"/>
</dbReference>
<dbReference type="RefSeq" id="WP_206716350.1">
    <property type="nucleotide sequence ID" value="NZ_CP071091.1"/>
</dbReference>
<dbReference type="InterPro" id="IPR050553">
    <property type="entry name" value="Thioredoxin_ResA/DsbE_sf"/>
</dbReference>
<keyword evidence="4" id="KW-1185">Reference proteome</keyword>
<keyword evidence="1" id="KW-0472">Membrane</keyword>
<feature type="transmembrane region" description="Helical" evidence="1">
    <location>
        <begin position="23"/>
        <end position="44"/>
    </location>
</feature>
<proteinExistence type="predicted"/>
<evidence type="ECO:0000313" key="4">
    <source>
        <dbReference type="Proteomes" id="UP000663090"/>
    </source>
</evidence>
<dbReference type="InterPro" id="IPR013766">
    <property type="entry name" value="Thioredoxin_domain"/>
</dbReference>
<keyword evidence="1" id="KW-0812">Transmembrane</keyword>